<dbReference type="SUPFAM" id="SSF52540">
    <property type="entry name" value="P-loop containing nucleoside triphosphate hydrolases"/>
    <property type="match status" value="1"/>
</dbReference>
<dbReference type="PANTHER" id="PTHR10622:SF11">
    <property type="entry name" value="HET-DOMAIN-CONTAINING PROTEIN"/>
    <property type="match status" value="1"/>
</dbReference>
<keyword evidence="3" id="KW-0378">Hydrolase</keyword>
<dbReference type="AlphaFoldDB" id="A0A6A6NLX9"/>
<dbReference type="GO" id="GO:0043531">
    <property type="term" value="F:ADP binding"/>
    <property type="evidence" value="ECO:0007669"/>
    <property type="project" value="InterPro"/>
</dbReference>
<dbReference type="InterPro" id="IPR027417">
    <property type="entry name" value="P-loop_NTPase"/>
</dbReference>
<dbReference type="Pfam" id="PF13374">
    <property type="entry name" value="TPR_10"/>
    <property type="match status" value="1"/>
</dbReference>
<reference evidence="3" key="1">
    <citation type="journal article" date="2020" name="Stud. Mycol.">
        <title>101 Dothideomycetes genomes: a test case for predicting lifestyles and emergence of pathogens.</title>
        <authorList>
            <person name="Haridas S."/>
            <person name="Albert R."/>
            <person name="Binder M."/>
            <person name="Bloem J."/>
            <person name="Labutti K."/>
            <person name="Salamov A."/>
            <person name="Andreopoulos B."/>
            <person name="Baker S."/>
            <person name="Barry K."/>
            <person name="Bills G."/>
            <person name="Bluhm B."/>
            <person name="Cannon C."/>
            <person name="Castanera R."/>
            <person name="Culley D."/>
            <person name="Daum C."/>
            <person name="Ezra D."/>
            <person name="Gonzalez J."/>
            <person name="Henrissat B."/>
            <person name="Kuo A."/>
            <person name="Liang C."/>
            <person name="Lipzen A."/>
            <person name="Lutzoni F."/>
            <person name="Magnuson J."/>
            <person name="Mondo S."/>
            <person name="Nolan M."/>
            <person name="Ohm R."/>
            <person name="Pangilinan J."/>
            <person name="Park H.-J."/>
            <person name="Ramirez L."/>
            <person name="Alfaro M."/>
            <person name="Sun H."/>
            <person name="Tritt A."/>
            <person name="Yoshinaga Y."/>
            <person name="Zwiers L.-H."/>
            <person name="Turgeon B."/>
            <person name="Goodwin S."/>
            <person name="Spatafora J."/>
            <person name="Crous P."/>
            <person name="Grigoriev I."/>
        </authorList>
    </citation>
    <scope>NUCLEOTIDE SEQUENCE</scope>
    <source>
        <strain evidence="3">ATCC 16933</strain>
    </source>
</reference>
<protein>
    <submittedName>
        <fullName evidence="3">P-loop containing nucleoside triphosphate hydrolase protein</fullName>
    </submittedName>
</protein>
<name>A0A6A6NLX9_9PEZI</name>
<gene>
    <name evidence="3" type="ORF">BDY21DRAFT_408504</name>
</gene>
<dbReference type="OrthoDB" id="20872at2759"/>
<dbReference type="InterPro" id="IPR010730">
    <property type="entry name" value="HET"/>
</dbReference>
<evidence type="ECO:0000313" key="4">
    <source>
        <dbReference type="Proteomes" id="UP000799766"/>
    </source>
</evidence>
<feature type="domain" description="Heterokaryon incompatibility" evidence="2">
    <location>
        <begin position="27"/>
        <end position="114"/>
    </location>
</feature>
<dbReference type="Gene3D" id="3.40.50.300">
    <property type="entry name" value="P-loop containing nucleotide triphosphate hydrolases"/>
    <property type="match status" value="1"/>
</dbReference>
<dbReference type="Pfam" id="PF06985">
    <property type="entry name" value="HET"/>
    <property type="match status" value="1"/>
</dbReference>
<evidence type="ECO:0000259" key="2">
    <source>
        <dbReference type="Pfam" id="PF06985"/>
    </source>
</evidence>
<proteinExistence type="predicted"/>
<organism evidence="3 4">
    <name type="scientific">Lineolata rhizophorae</name>
    <dbReference type="NCBI Taxonomy" id="578093"/>
    <lineage>
        <taxon>Eukaryota</taxon>
        <taxon>Fungi</taxon>
        <taxon>Dikarya</taxon>
        <taxon>Ascomycota</taxon>
        <taxon>Pezizomycotina</taxon>
        <taxon>Dothideomycetes</taxon>
        <taxon>Dothideomycetes incertae sedis</taxon>
        <taxon>Lineolatales</taxon>
        <taxon>Lineolataceae</taxon>
        <taxon>Lineolata</taxon>
    </lineage>
</organism>
<dbReference type="PANTHER" id="PTHR10622">
    <property type="entry name" value="HET DOMAIN-CONTAINING PROTEIN"/>
    <property type="match status" value="1"/>
</dbReference>
<dbReference type="Proteomes" id="UP000799766">
    <property type="component" value="Unassembled WGS sequence"/>
</dbReference>
<feature type="domain" description="NB-ARC" evidence="1">
    <location>
        <begin position="290"/>
        <end position="463"/>
    </location>
</feature>
<dbReference type="Gene3D" id="1.25.40.10">
    <property type="entry name" value="Tetratricopeptide repeat domain"/>
    <property type="match status" value="1"/>
</dbReference>
<evidence type="ECO:0000313" key="3">
    <source>
        <dbReference type="EMBL" id="KAF2452243.1"/>
    </source>
</evidence>
<feature type="non-terminal residue" evidence="3">
    <location>
        <position position="764"/>
    </location>
</feature>
<dbReference type="InterPro" id="IPR011990">
    <property type="entry name" value="TPR-like_helical_dom_sf"/>
</dbReference>
<dbReference type="Pfam" id="PF00931">
    <property type="entry name" value="NB-ARC"/>
    <property type="match status" value="1"/>
</dbReference>
<sequence length="764" mass="86543">MRLLEVQPDGTFSLTKDLHKDNAIPAYAILSHTWHDGQEVTFHDLNDKTGYPKAGYGKIRFCAQQALRDGLHYIWVDTCCINNADIAELQDAINSMFRWYRDAVRCYVFLSDVQGPEEESTTVAGARAWEQAFRSSRWFTRGWTLQELLAPRTVRFFSRDWKQLGDRHELKDQIHEITSIPVAALGGASLDHFSVEERLSWSRGRRTTRKEDRAYSLLGLFSIFMPPNYGEGEDNAFRRLTKNIEKASQDRSQDLTWSATAVASTLTPTSATKACYVLPFPKNRYFVGRNDELETINQKLLVDRDCDRMSIVGLGGTGKTQLALQFAYTVKDTLSGVSIFWIPALSMASFEQACAGIAAALHLGRTGANEEDAKVLVREHLSSDHAGRWLLILDNADDHDLVFGDEQRPGILDYLPQSHKGLTLFTTRVQEVAVSLSRGDVLELGPMSREDAEAFLEKSLVKKSLVQENDAAGQLLDELACLPLAIAQAAAYLNTNKISITKYIQLLECTEQSLIGLMSKEFRDHTRYKGSANAVAMTWVVSFSQIRERDTVAADLLAFLSCIEWRAIPRSLLPKLASDELIEEAIGTLCGYSFLARREDDMEIEKEREERYDMHRLVHLAARVWTSKHDSIAQTAEKALQHVTQCFPSDDYANRTVWRAYMPHALYLLKSVQTDNKEIRSKLSLLVGRCLRVDGRIKEAAAWLEDSRRWKTSELQENDTNRLLTEHILAMAYQADGRVKQAVTLLEHVVAVQEKVLVEDHPYR</sequence>
<keyword evidence="4" id="KW-1185">Reference proteome</keyword>
<dbReference type="EMBL" id="MU001725">
    <property type="protein sequence ID" value="KAF2452243.1"/>
    <property type="molecule type" value="Genomic_DNA"/>
</dbReference>
<evidence type="ECO:0000259" key="1">
    <source>
        <dbReference type="Pfam" id="PF00931"/>
    </source>
</evidence>
<dbReference type="GO" id="GO:0016787">
    <property type="term" value="F:hydrolase activity"/>
    <property type="evidence" value="ECO:0007669"/>
    <property type="project" value="UniProtKB-KW"/>
</dbReference>
<accession>A0A6A6NLX9</accession>
<dbReference type="InterPro" id="IPR002182">
    <property type="entry name" value="NB-ARC"/>
</dbReference>